<feature type="compositionally biased region" description="Polar residues" evidence="1">
    <location>
        <begin position="111"/>
        <end position="127"/>
    </location>
</feature>
<feature type="compositionally biased region" description="Polar residues" evidence="1">
    <location>
        <begin position="45"/>
        <end position="57"/>
    </location>
</feature>
<comment type="caution">
    <text evidence="2">The sequence shown here is derived from an EMBL/GenBank/DDBJ whole genome shotgun (WGS) entry which is preliminary data.</text>
</comment>
<dbReference type="AlphaFoldDB" id="A0A139IU26"/>
<keyword evidence="3" id="KW-1185">Reference proteome</keyword>
<evidence type="ECO:0000313" key="2">
    <source>
        <dbReference type="EMBL" id="KXT18205.1"/>
    </source>
</evidence>
<dbReference type="OrthoDB" id="5325276at2759"/>
<reference evidence="2 3" key="1">
    <citation type="submission" date="2015-07" db="EMBL/GenBank/DDBJ databases">
        <title>Comparative genomics of the Sigatoka disease complex on banana suggests a link between parallel evolutionary changes in Pseudocercospora fijiensis and Pseudocercospora eumusae and increased virulence on the banana host.</title>
        <authorList>
            <person name="Chang T.-C."/>
            <person name="Salvucci A."/>
            <person name="Crous P.W."/>
            <person name="Stergiopoulos I."/>
        </authorList>
    </citation>
    <scope>NUCLEOTIDE SEQUENCE [LARGE SCALE GENOMIC DNA]</scope>
    <source>
        <strain evidence="2 3">CBS 116634</strain>
    </source>
</reference>
<feature type="compositionally biased region" description="Basic and acidic residues" evidence="1">
    <location>
        <begin position="60"/>
        <end position="74"/>
    </location>
</feature>
<dbReference type="PANTHER" id="PTHR38703">
    <property type="entry name" value="CHROMOSOME 8, WHOLE GENOME SHOTGUN SEQUENCE"/>
    <property type="match status" value="1"/>
</dbReference>
<accession>A0A139IU26</accession>
<dbReference type="EMBL" id="LFZO01000009">
    <property type="protein sequence ID" value="KXT18205.1"/>
    <property type="molecule type" value="Genomic_DNA"/>
</dbReference>
<protein>
    <submittedName>
        <fullName evidence="2">Uncharacterized protein</fullName>
    </submittedName>
</protein>
<sequence>MPSSLKQKLFYGLHHSRKSETNISAPQPITAEKKTGESTARKSVESGQFIPSPSGKWQNVHKDHKEPDTAGHRHLPEALRYLSLNDERLRTSTIDRSDPELATAQHRRQESGNTLPSEQWQRPSSDSGRSRGVLLGRVQDPYAEGYANKNMSRDEAILAGDLNDARAIRAALEKDRHNVECGHRRSESSEVKRTRRHVPIVEPDEDVYSGNATIPAKAVPARRSSLRQSAAPAWPLHGGNNNGDQIPLQKTPLQPAIPEITVSSHSRKSSRANNGLHVPSKTSSAYSQSENADCLVYDSPSPVSLDGVVHLANTEDTRQYTSYAPAVTHNTTIVDTHEIVHQQITREIHNYDVFHRVLPVMQVEVLPPRHYVPHPTLPGQLMEISPKQIVGGEEAHWNMQKVMQEALDNNLSLQSSANNEFTGRRPFTARTFDGSEGDFKAFQDEDGYKYTEQTWVHYPTLQDGGMKTGQTEAFHLDRKRMSGFDFGLNDGNSSSNIHGNVHRKSIRDGQGFEWI</sequence>
<gene>
    <name evidence="2" type="ORF">AC579_2919</name>
</gene>
<feature type="compositionally biased region" description="Basic and acidic residues" evidence="1">
    <location>
        <begin position="31"/>
        <end position="44"/>
    </location>
</feature>
<feature type="region of interest" description="Disordered" evidence="1">
    <location>
        <begin position="263"/>
        <end position="285"/>
    </location>
</feature>
<dbReference type="PANTHER" id="PTHR38703:SF1">
    <property type="entry name" value="ALLERGEN"/>
    <property type="match status" value="1"/>
</dbReference>
<evidence type="ECO:0000313" key="3">
    <source>
        <dbReference type="Proteomes" id="UP000073492"/>
    </source>
</evidence>
<proteinExistence type="predicted"/>
<name>A0A139IU26_9PEZI</name>
<evidence type="ECO:0000256" key="1">
    <source>
        <dbReference type="SAM" id="MobiDB-lite"/>
    </source>
</evidence>
<feature type="compositionally biased region" description="Basic and acidic residues" evidence="1">
    <location>
        <begin position="90"/>
        <end position="99"/>
    </location>
</feature>
<feature type="region of interest" description="Disordered" evidence="1">
    <location>
        <begin position="1"/>
        <end position="74"/>
    </location>
</feature>
<feature type="region of interest" description="Disordered" evidence="1">
    <location>
        <begin position="90"/>
        <end position="132"/>
    </location>
</feature>
<dbReference type="Proteomes" id="UP000073492">
    <property type="component" value="Unassembled WGS sequence"/>
</dbReference>
<organism evidence="2 3">
    <name type="scientific">Pseudocercospora musae</name>
    <dbReference type="NCBI Taxonomy" id="113226"/>
    <lineage>
        <taxon>Eukaryota</taxon>
        <taxon>Fungi</taxon>
        <taxon>Dikarya</taxon>
        <taxon>Ascomycota</taxon>
        <taxon>Pezizomycotina</taxon>
        <taxon>Dothideomycetes</taxon>
        <taxon>Dothideomycetidae</taxon>
        <taxon>Mycosphaerellales</taxon>
        <taxon>Mycosphaerellaceae</taxon>
        <taxon>Pseudocercospora</taxon>
    </lineage>
</organism>